<evidence type="ECO:0000313" key="1">
    <source>
        <dbReference type="EMBL" id="CAH3021052.1"/>
    </source>
</evidence>
<accession>A0ABN8LZJ8</accession>
<evidence type="ECO:0000313" key="3">
    <source>
        <dbReference type="Proteomes" id="UP001159427"/>
    </source>
</evidence>
<name>A0ABN8LZJ8_9CNID</name>
<dbReference type="Proteomes" id="UP001159427">
    <property type="component" value="Unassembled WGS sequence"/>
</dbReference>
<gene>
    <name evidence="1" type="ORF">PEVE_00009617</name>
    <name evidence="2" type="ORF">PEVE_00022277</name>
</gene>
<sequence length="55" mass="5672">VVSGAFSTALENPRETMIFVSGRTHNRSRSPRSVTSGKGLALSVGSLGLRLEAGG</sequence>
<organism evidence="1 3">
    <name type="scientific">Porites evermanni</name>
    <dbReference type="NCBI Taxonomy" id="104178"/>
    <lineage>
        <taxon>Eukaryota</taxon>
        <taxon>Metazoa</taxon>
        <taxon>Cnidaria</taxon>
        <taxon>Anthozoa</taxon>
        <taxon>Hexacorallia</taxon>
        <taxon>Scleractinia</taxon>
        <taxon>Fungiina</taxon>
        <taxon>Poritidae</taxon>
        <taxon>Porites</taxon>
    </lineage>
</organism>
<protein>
    <submittedName>
        <fullName evidence="1">Uncharacterized protein</fullName>
    </submittedName>
</protein>
<keyword evidence="3" id="KW-1185">Reference proteome</keyword>
<feature type="non-terminal residue" evidence="1">
    <location>
        <position position="55"/>
    </location>
</feature>
<reference evidence="1 3" key="1">
    <citation type="submission" date="2022-05" db="EMBL/GenBank/DDBJ databases">
        <authorList>
            <consortium name="Genoscope - CEA"/>
            <person name="William W."/>
        </authorList>
    </citation>
    <scope>NUCLEOTIDE SEQUENCE [LARGE SCALE GENOMIC DNA]</scope>
</reference>
<evidence type="ECO:0000313" key="2">
    <source>
        <dbReference type="EMBL" id="CAH3024295.1"/>
    </source>
</evidence>
<proteinExistence type="predicted"/>
<feature type="non-terminal residue" evidence="1">
    <location>
        <position position="1"/>
    </location>
</feature>
<dbReference type="EMBL" id="CALNXI010000298">
    <property type="protein sequence ID" value="CAH3024295.1"/>
    <property type="molecule type" value="Genomic_DNA"/>
</dbReference>
<comment type="caution">
    <text evidence="1">The sequence shown here is derived from an EMBL/GenBank/DDBJ whole genome shotgun (WGS) entry which is preliminary data.</text>
</comment>
<dbReference type="EMBL" id="CALNXI010000167">
    <property type="protein sequence ID" value="CAH3021052.1"/>
    <property type="molecule type" value="Genomic_DNA"/>
</dbReference>